<dbReference type="Gene3D" id="3.40.190.10">
    <property type="entry name" value="Periplasmic binding protein-like II"/>
    <property type="match status" value="2"/>
</dbReference>
<evidence type="ECO:0000256" key="1">
    <source>
        <dbReference type="ARBA" id="ARBA00022729"/>
    </source>
</evidence>
<feature type="domain" description="Solute-binding protein family 3/N-terminal" evidence="3">
    <location>
        <begin position="38"/>
        <end position="266"/>
    </location>
</feature>
<keyword evidence="5" id="KW-1185">Reference proteome</keyword>
<organism evidence="4 5">
    <name type="scientific">Mesorhizobium marinum</name>
    <dbReference type="NCBI Taxonomy" id="3228790"/>
    <lineage>
        <taxon>Bacteria</taxon>
        <taxon>Pseudomonadati</taxon>
        <taxon>Pseudomonadota</taxon>
        <taxon>Alphaproteobacteria</taxon>
        <taxon>Hyphomicrobiales</taxon>
        <taxon>Phyllobacteriaceae</taxon>
        <taxon>Mesorhizobium</taxon>
    </lineage>
</organism>
<dbReference type="SMART" id="SM00062">
    <property type="entry name" value="PBPb"/>
    <property type="match status" value="1"/>
</dbReference>
<evidence type="ECO:0000259" key="3">
    <source>
        <dbReference type="SMART" id="SM00062"/>
    </source>
</evidence>
<dbReference type="PANTHER" id="PTHR35936">
    <property type="entry name" value="MEMBRANE-BOUND LYTIC MUREIN TRANSGLYCOSYLASE F"/>
    <property type="match status" value="1"/>
</dbReference>
<dbReference type="InterPro" id="IPR014337">
    <property type="entry name" value="Ectoine_EhuB"/>
</dbReference>
<evidence type="ECO:0000256" key="2">
    <source>
        <dbReference type="SAM" id="SignalP"/>
    </source>
</evidence>
<dbReference type="Proteomes" id="UP001556196">
    <property type="component" value="Unassembled WGS sequence"/>
</dbReference>
<dbReference type="InterPro" id="IPR001638">
    <property type="entry name" value="Solute-binding_3/MltF_N"/>
</dbReference>
<accession>A0ABV3QVS0</accession>
<feature type="signal peptide" evidence="2">
    <location>
        <begin position="1"/>
        <end position="26"/>
    </location>
</feature>
<dbReference type="PANTHER" id="PTHR35936:SF17">
    <property type="entry name" value="ARGININE-BINDING EXTRACELLULAR PROTEIN ARTP"/>
    <property type="match status" value="1"/>
</dbReference>
<name>A0ABV3QVS0_9HYPH</name>
<evidence type="ECO:0000313" key="5">
    <source>
        <dbReference type="Proteomes" id="UP001556196"/>
    </source>
</evidence>
<comment type="caution">
    <text evidence="4">The sequence shown here is derived from an EMBL/GenBank/DDBJ whole genome shotgun (WGS) entry which is preliminary data.</text>
</comment>
<keyword evidence="1 2" id="KW-0732">Signal</keyword>
<dbReference type="EMBL" id="JBFOCI010000001">
    <property type="protein sequence ID" value="MEW9804762.1"/>
    <property type="molecule type" value="Genomic_DNA"/>
</dbReference>
<sequence length="282" mass="29420">MKNQLLKSMIAAGAGLLALGGIAANAGPLADRVAAGEPIRIGFANEIPFAYPAEDGSPKGFVNVFTIGVLKKMGYDKIEPVQTEWGGLIPGLNAGRFDIVTGGMNILASRCENIAFSEPMTKVGDAFIVAPGNPKKIGDYKSLADGGAVMVTGAGYSNIEAAKAAGVTEANIMQVPGPTEILAAVKAARADAGAGTYFTMKQLADSSGGSVEVTDPNAMPEDSFNWAGIGFRKDDQDFLDKFNAAMKEYLGSEEMMKAVAEYGYAEASLPGDKTTEWVCANR</sequence>
<dbReference type="RefSeq" id="WP_367721820.1">
    <property type="nucleotide sequence ID" value="NZ_JBFOCH010000006.1"/>
</dbReference>
<dbReference type="SUPFAM" id="SSF53850">
    <property type="entry name" value="Periplasmic binding protein-like II"/>
    <property type="match status" value="1"/>
</dbReference>
<reference evidence="4 5" key="1">
    <citation type="submission" date="2024-06" db="EMBL/GenBank/DDBJ databases">
        <authorList>
            <person name="Tuo L."/>
        </authorList>
    </citation>
    <scope>NUCLEOTIDE SEQUENCE [LARGE SCALE GENOMIC DNA]</scope>
    <source>
        <strain evidence="4 5">ZMM04-5</strain>
    </source>
</reference>
<gene>
    <name evidence="4" type="primary">ehuB</name>
    <name evidence="4" type="ORF">ABUE31_02030</name>
</gene>
<evidence type="ECO:0000313" key="4">
    <source>
        <dbReference type="EMBL" id="MEW9804762.1"/>
    </source>
</evidence>
<dbReference type="Pfam" id="PF00497">
    <property type="entry name" value="SBP_bac_3"/>
    <property type="match status" value="1"/>
</dbReference>
<dbReference type="NCBIfam" id="TIGR02995">
    <property type="entry name" value="ectoine_ehuB"/>
    <property type="match status" value="1"/>
</dbReference>
<proteinExistence type="predicted"/>
<feature type="chain" id="PRO_5045493778" evidence="2">
    <location>
        <begin position="27"/>
        <end position="282"/>
    </location>
</feature>
<protein>
    <submittedName>
        <fullName evidence="4">Ectoine/hydroxyectoine ABC transporter substrate-binding protein EhuB</fullName>
    </submittedName>
</protein>